<accession>A0AAD7BSY9</accession>
<name>A0AAD7BSY9_9AGAR</name>
<dbReference type="AlphaFoldDB" id="A0AAD7BSY9"/>
<organism evidence="1 2">
    <name type="scientific">Roridomyces roridus</name>
    <dbReference type="NCBI Taxonomy" id="1738132"/>
    <lineage>
        <taxon>Eukaryota</taxon>
        <taxon>Fungi</taxon>
        <taxon>Dikarya</taxon>
        <taxon>Basidiomycota</taxon>
        <taxon>Agaricomycotina</taxon>
        <taxon>Agaricomycetes</taxon>
        <taxon>Agaricomycetidae</taxon>
        <taxon>Agaricales</taxon>
        <taxon>Marasmiineae</taxon>
        <taxon>Mycenaceae</taxon>
        <taxon>Roridomyces</taxon>
    </lineage>
</organism>
<comment type="caution">
    <text evidence="1">The sequence shown here is derived from an EMBL/GenBank/DDBJ whole genome shotgun (WGS) entry which is preliminary data.</text>
</comment>
<sequence>MHRFFQIPELVELLCSHVNIERRTEWEPTKNAKELVTLARTSSVFSHAISLIWSSVTLENLLQGCLPADSFETTEFQEFVIDILRGGLPADSFGHNLFQSREFTLKVLRPLRDEDFERILFYAPHIKFLSSFVGGLDFASVFQVAGDSSSWFSRNKLPNLRGICWEHFHDQFPYIEDFLSPELTMISIPYLSLSDLEYPYSLANRFPQLRDVTFPTTNLPGPNDPEGAMEQMNSAVSACLRGLHFLQTLVVHELDHEAFRHVSGIPSLRSLRVDKIPSNIPTHDQPFFPSLQTLHFNSGTDQASCLLEWCIDIPLTKLFIYCIRSTPDETHRLFVAAAGGLSHTSMRSFSFYGGFETHPNHHPDHATQSIRAPSLRQLFCFANITRVTIQSDTGVDLDDNTVEDMARSWRRIERLELLAHSGNRAPRASVGCLRAFAEYCPNLVWLCMTFDARLSPSPGPAPLDVRQKSLESLIVATSPTHREAESAQPIAEFMAAIFPSLKHVSATAAGDAVFEYNVKGWERAYPSVHVWREVKSLLQSFAEHRARV</sequence>
<dbReference type="EMBL" id="JARKIF010000009">
    <property type="protein sequence ID" value="KAJ7630171.1"/>
    <property type="molecule type" value="Genomic_DNA"/>
</dbReference>
<dbReference type="Gene3D" id="3.80.10.10">
    <property type="entry name" value="Ribonuclease Inhibitor"/>
    <property type="match status" value="1"/>
</dbReference>
<reference evidence="1" key="1">
    <citation type="submission" date="2023-03" db="EMBL/GenBank/DDBJ databases">
        <title>Massive genome expansion in bonnet fungi (Mycena s.s.) driven by repeated elements and novel gene families across ecological guilds.</title>
        <authorList>
            <consortium name="Lawrence Berkeley National Laboratory"/>
            <person name="Harder C.B."/>
            <person name="Miyauchi S."/>
            <person name="Viragh M."/>
            <person name="Kuo A."/>
            <person name="Thoen E."/>
            <person name="Andreopoulos B."/>
            <person name="Lu D."/>
            <person name="Skrede I."/>
            <person name="Drula E."/>
            <person name="Henrissat B."/>
            <person name="Morin E."/>
            <person name="Kohler A."/>
            <person name="Barry K."/>
            <person name="LaButti K."/>
            <person name="Morin E."/>
            <person name="Salamov A."/>
            <person name="Lipzen A."/>
            <person name="Mereny Z."/>
            <person name="Hegedus B."/>
            <person name="Baldrian P."/>
            <person name="Stursova M."/>
            <person name="Weitz H."/>
            <person name="Taylor A."/>
            <person name="Grigoriev I.V."/>
            <person name="Nagy L.G."/>
            <person name="Martin F."/>
            <person name="Kauserud H."/>
        </authorList>
    </citation>
    <scope>NUCLEOTIDE SEQUENCE</scope>
    <source>
        <strain evidence="1">9284</strain>
    </source>
</reference>
<protein>
    <submittedName>
        <fullName evidence="1">Uncharacterized protein</fullName>
    </submittedName>
</protein>
<evidence type="ECO:0000313" key="2">
    <source>
        <dbReference type="Proteomes" id="UP001221142"/>
    </source>
</evidence>
<gene>
    <name evidence="1" type="ORF">FB45DRAFT_1027406</name>
</gene>
<dbReference type="SUPFAM" id="SSF52047">
    <property type="entry name" value="RNI-like"/>
    <property type="match status" value="1"/>
</dbReference>
<dbReference type="InterPro" id="IPR032675">
    <property type="entry name" value="LRR_dom_sf"/>
</dbReference>
<proteinExistence type="predicted"/>
<evidence type="ECO:0000313" key="1">
    <source>
        <dbReference type="EMBL" id="KAJ7630171.1"/>
    </source>
</evidence>
<keyword evidence="2" id="KW-1185">Reference proteome</keyword>
<dbReference type="Proteomes" id="UP001221142">
    <property type="component" value="Unassembled WGS sequence"/>
</dbReference>